<dbReference type="Proteomes" id="UP000295096">
    <property type="component" value="Unassembled WGS sequence"/>
</dbReference>
<evidence type="ECO:0000256" key="1">
    <source>
        <dbReference type="ARBA" id="ARBA00001974"/>
    </source>
</evidence>
<dbReference type="GO" id="GO:0003995">
    <property type="term" value="F:acyl-CoA dehydrogenase activity"/>
    <property type="evidence" value="ECO:0007669"/>
    <property type="project" value="TreeGrafter"/>
</dbReference>
<evidence type="ECO:0000256" key="5">
    <source>
        <dbReference type="ARBA" id="ARBA00023002"/>
    </source>
</evidence>
<accession>A0A4R5QC82</accession>
<comment type="cofactor">
    <cofactor evidence="1">
        <name>FAD</name>
        <dbReference type="ChEBI" id="CHEBI:57692"/>
    </cofactor>
</comment>
<evidence type="ECO:0000256" key="3">
    <source>
        <dbReference type="ARBA" id="ARBA00022630"/>
    </source>
</evidence>
<dbReference type="OrthoDB" id="7328575at2"/>
<proteinExistence type="inferred from homology"/>
<dbReference type="InterPro" id="IPR009075">
    <property type="entry name" value="AcylCo_DH/oxidase_C"/>
</dbReference>
<dbReference type="InterPro" id="IPR036250">
    <property type="entry name" value="AcylCo_DH-like_C"/>
</dbReference>
<evidence type="ECO:0000256" key="4">
    <source>
        <dbReference type="ARBA" id="ARBA00022827"/>
    </source>
</evidence>
<keyword evidence="9" id="KW-1185">Reference proteome</keyword>
<evidence type="ECO:0000313" key="9">
    <source>
        <dbReference type="Proteomes" id="UP000295096"/>
    </source>
</evidence>
<dbReference type="Pfam" id="PF02771">
    <property type="entry name" value="Acyl-CoA_dh_N"/>
    <property type="match status" value="1"/>
</dbReference>
<dbReference type="SUPFAM" id="SSF47203">
    <property type="entry name" value="Acyl-CoA dehydrogenase C-terminal domain-like"/>
    <property type="match status" value="1"/>
</dbReference>
<dbReference type="EMBL" id="SMSJ01000046">
    <property type="protein sequence ID" value="TDH60031.1"/>
    <property type="molecule type" value="Genomic_DNA"/>
</dbReference>
<gene>
    <name evidence="8" type="ORF">E2C06_24080</name>
</gene>
<comment type="caution">
    <text evidence="8">The sequence shown here is derived from an EMBL/GenBank/DDBJ whole genome shotgun (WGS) entry which is preliminary data.</text>
</comment>
<name>A0A4R5QC82_9PROT</name>
<dbReference type="InterPro" id="IPR013786">
    <property type="entry name" value="AcylCoA_DH/ox_N"/>
</dbReference>
<dbReference type="Gene3D" id="1.10.540.10">
    <property type="entry name" value="Acyl-CoA dehydrogenase/oxidase, N-terminal domain"/>
    <property type="match status" value="1"/>
</dbReference>
<dbReference type="InterPro" id="IPR037069">
    <property type="entry name" value="AcylCoA_DH/ox_N_sf"/>
</dbReference>
<dbReference type="RefSeq" id="WP_133291140.1">
    <property type="nucleotide sequence ID" value="NZ_SMSJ01000046.1"/>
</dbReference>
<keyword evidence="4" id="KW-0274">FAD</keyword>
<dbReference type="InterPro" id="IPR009100">
    <property type="entry name" value="AcylCoA_DH/oxidase_NM_dom_sf"/>
</dbReference>
<sequence length="357" mass="37978">MSAAEQDDRAESIRMIRDSAAALAPPGGDLKRIRDLRFQDPGFDAGLFRQMGEMGWIGLRVPEALGGAGLGLGEMCALAEELGGALVPEPLIAASLSAQLLAAAGRHGALPVLLAGEVLVLTAWQERPDTLEAPGTPDAPRRFLPMASGADFFLVPVREGDRLALYELPAARCVPKVERTQDGGNLGSIVPNLVEGTKLSDDIGPMLADGLDEAALVTAAYLLGGMERAFGMTLDYLRTRQQFGRIIGTFQALQHRAANLNMQLALTRASIEAAAATLDAGAIGDARRAAVSRAKARAAEASLLVQRECIQLHGGIGYTDDYDVGLYLRKAMVMANQYGSATLHRRRFMATSPEVEE</sequence>
<comment type="similarity">
    <text evidence="2">Belongs to the acyl-CoA dehydrogenase family.</text>
</comment>
<keyword evidence="5" id="KW-0560">Oxidoreductase</keyword>
<evidence type="ECO:0000259" key="6">
    <source>
        <dbReference type="Pfam" id="PF00441"/>
    </source>
</evidence>
<protein>
    <submittedName>
        <fullName evidence="8">Acyl-CoA dehydrogenase</fullName>
    </submittedName>
</protein>
<organism evidence="8 9">
    <name type="scientific">Dankookia rubra</name>
    <dbReference type="NCBI Taxonomy" id="1442381"/>
    <lineage>
        <taxon>Bacteria</taxon>
        <taxon>Pseudomonadati</taxon>
        <taxon>Pseudomonadota</taxon>
        <taxon>Alphaproteobacteria</taxon>
        <taxon>Acetobacterales</taxon>
        <taxon>Roseomonadaceae</taxon>
        <taxon>Dankookia</taxon>
    </lineage>
</organism>
<evidence type="ECO:0000313" key="8">
    <source>
        <dbReference type="EMBL" id="TDH60031.1"/>
    </source>
</evidence>
<dbReference type="Pfam" id="PF00441">
    <property type="entry name" value="Acyl-CoA_dh_1"/>
    <property type="match status" value="1"/>
</dbReference>
<dbReference type="PANTHER" id="PTHR43884">
    <property type="entry name" value="ACYL-COA DEHYDROGENASE"/>
    <property type="match status" value="1"/>
</dbReference>
<dbReference type="AlphaFoldDB" id="A0A4R5QC82"/>
<feature type="domain" description="Acyl-CoA dehydrogenase/oxidase N-terminal" evidence="7">
    <location>
        <begin position="14"/>
        <end position="105"/>
    </location>
</feature>
<keyword evidence="3" id="KW-0285">Flavoprotein</keyword>
<evidence type="ECO:0000256" key="2">
    <source>
        <dbReference type="ARBA" id="ARBA00009347"/>
    </source>
</evidence>
<feature type="domain" description="Acyl-CoA dehydrogenase/oxidase C-terminal" evidence="6">
    <location>
        <begin position="210"/>
        <end position="346"/>
    </location>
</feature>
<dbReference type="SUPFAM" id="SSF56645">
    <property type="entry name" value="Acyl-CoA dehydrogenase NM domain-like"/>
    <property type="match status" value="1"/>
</dbReference>
<dbReference type="Gene3D" id="1.20.140.10">
    <property type="entry name" value="Butyryl-CoA Dehydrogenase, subunit A, domain 3"/>
    <property type="match status" value="1"/>
</dbReference>
<dbReference type="PANTHER" id="PTHR43884:SF20">
    <property type="entry name" value="ACYL-COA DEHYDROGENASE FADE28"/>
    <property type="match status" value="1"/>
</dbReference>
<evidence type="ECO:0000259" key="7">
    <source>
        <dbReference type="Pfam" id="PF02771"/>
    </source>
</evidence>
<reference evidence="8 9" key="1">
    <citation type="journal article" date="2016" name="J. Microbiol.">
        <title>Dankookia rubra gen. nov., sp. nov., an alphaproteobacterium isolated from sediment of a shallow stream.</title>
        <authorList>
            <person name="Kim W.H."/>
            <person name="Kim D.H."/>
            <person name="Kang K."/>
            <person name="Ahn T.Y."/>
        </authorList>
    </citation>
    <scope>NUCLEOTIDE SEQUENCE [LARGE SCALE GENOMIC DNA]</scope>
    <source>
        <strain evidence="8 9">JCM30602</strain>
    </source>
</reference>
<dbReference type="GO" id="GO:0050660">
    <property type="term" value="F:flavin adenine dinucleotide binding"/>
    <property type="evidence" value="ECO:0007669"/>
    <property type="project" value="InterPro"/>
</dbReference>